<keyword evidence="3" id="KW-1185">Reference proteome</keyword>
<sequence length="400" mass="44543">MCYIRKTVYTVCTHTRVGELVECKSQKAKNEQWQGGGCYARVQLAVRSCRPFERLRLRYWLCDDCCLYYEGYDTRTLNAVLSYWAFKNECRYSFSVSPKLIPAELVFGRTGPVLEDPKAPRCELIALGKVLPSKRSETPAEWLERLEKARASTLDLAENWSNTLARLRNRESVADVVRMQPRVSSPMSVDPYAQFLSSMAELRMSEETTGTSPPAHDKRNSPQVHHETLQRLCGEVLLVSLPSPSEGLSTASPKQRQIASEARPADGAVHDEEFTDISLDESPPKGEMEDSDEPNMVSHFSISDIDPDDAAELASLATISPISVDFRLGILSTVSQTTPGPYTTEETVSEGSKCVVIDSTPEILAPKPKRHHSPPRFVLEYRVSTAEQFGLDKHGGEVGT</sequence>
<reference evidence="2" key="1">
    <citation type="journal article" date="2023" name="Mol. Phylogenet. Evol.">
        <title>Genome-scale phylogeny and comparative genomics of the fungal order Sordariales.</title>
        <authorList>
            <person name="Hensen N."/>
            <person name="Bonometti L."/>
            <person name="Westerberg I."/>
            <person name="Brannstrom I.O."/>
            <person name="Guillou S."/>
            <person name="Cros-Aarteil S."/>
            <person name="Calhoun S."/>
            <person name="Haridas S."/>
            <person name="Kuo A."/>
            <person name="Mondo S."/>
            <person name="Pangilinan J."/>
            <person name="Riley R."/>
            <person name="LaButti K."/>
            <person name="Andreopoulos B."/>
            <person name="Lipzen A."/>
            <person name="Chen C."/>
            <person name="Yan M."/>
            <person name="Daum C."/>
            <person name="Ng V."/>
            <person name="Clum A."/>
            <person name="Steindorff A."/>
            <person name="Ohm R.A."/>
            <person name="Martin F."/>
            <person name="Silar P."/>
            <person name="Natvig D.O."/>
            <person name="Lalanne C."/>
            <person name="Gautier V."/>
            <person name="Ament-Velasquez S.L."/>
            <person name="Kruys A."/>
            <person name="Hutchinson M.I."/>
            <person name="Powell A.J."/>
            <person name="Barry K."/>
            <person name="Miller A.N."/>
            <person name="Grigoriev I.V."/>
            <person name="Debuchy R."/>
            <person name="Gladieux P."/>
            <person name="Hiltunen Thoren M."/>
            <person name="Johannesson H."/>
        </authorList>
    </citation>
    <scope>NUCLEOTIDE SEQUENCE</scope>
    <source>
        <strain evidence="2">CBS 538.74</strain>
    </source>
</reference>
<feature type="region of interest" description="Disordered" evidence="1">
    <location>
        <begin position="244"/>
        <end position="268"/>
    </location>
</feature>
<proteinExistence type="predicted"/>
<organism evidence="2 3">
    <name type="scientific">Chaetomidium leptoderma</name>
    <dbReference type="NCBI Taxonomy" id="669021"/>
    <lineage>
        <taxon>Eukaryota</taxon>
        <taxon>Fungi</taxon>
        <taxon>Dikarya</taxon>
        <taxon>Ascomycota</taxon>
        <taxon>Pezizomycotina</taxon>
        <taxon>Sordariomycetes</taxon>
        <taxon>Sordariomycetidae</taxon>
        <taxon>Sordariales</taxon>
        <taxon>Chaetomiaceae</taxon>
        <taxon>Chaetomidium</taxon>
    </lineage>
</organism>
<accession>A0AAN6VH92</accession>
<evidence type="ECO:0000313" key="3">
    <source>
        <dbReference type="Proteomes" id="UP001302745"/>
    </source>
</evidence>
<evidence type="ECO:0000256" key="1">
    <source>
        <dbReference type="SAM" id="MobiDB-lite"/>
    </source>
</evidence>
<dbReference type="AlphaFoldDB" id="A0AAN6VH92"/>
<gene>
    <name evidence="2" type="ORF">C8A00DRAFT_17138</name>
</gene>
<name>A0AAN6VH92_9PEZI</name>
<evidence type="ECO:0000313" key="2">
    <source>
        <dbReference type="EMBL" id="KAK4151458.1"/>
    </source>
</evidence>
<comment type="caution">
    <text evidence="2">The sequence shown here is derived from an EMBL/GenBank/DDBJ whole genome shotgun (WGS) entry which is preliminary data.</text>
</comment>
<dbReference type="Proteomes" id="UP001302745">
    <property type="component" value="Unassembled WGS sequence"/>
</dbReference>
<dbReference type="EMBL" id="MU857015">
    <property type="protein sequence ID" value="KAK4151458.1"/>
    <property type="molecule type" value="Genomic_DNA"/>
</dbReference>
<reference evidence="2" key="2">
    <citation type="submission" date="2023-05" db="EMBL/GenBank/DDBJ databases">
        <authorList>
            <consortium name="Lawrence Berkeley National Laboratory"/>
            <person name="Steindorff A."/>
            <person name="Hensen N."/>
            <person name="Bonometti L."/>
            <person name="Westerberg I."/>
            <person name="Brannstrom I.O."/>
            <person name="Guillou S."/>
            <person name="Cros-Aarteil S."/>
            <person name="Calhoun S."/>
            <person name="Haridas S."/>
            <person name="Kuo A."/>
            <person name="Mondo S."/>
            <person name="Pangilinan J."/>
            <person name="Riley R."/>
            <person name="Labutti K."/>
            <person name="Andreopoulos B."/>
            <person name="Lipzen A."/>
            <person name="Chen C."/>
            <person name="Yanf M."/>
            <person name="Daum C."/>
            <person name="Ng V."/>
            <person name="Clum A."/>
            <person name="Ohm R."/>
            <person name="Martin F."/>
            <person name="Silar P."/>
            <person name="Natvig D."/>
            <person name="Lalanne C."/>
            <person name="Gautier V."/>
            <person name="Ament-Velasquez S.L."/>
            <person name="Kruys A."/>
            <person name="Hutchinson M.I."/>
            <person name="Powell A.J."/>
            <person name="Barry K."/>
            <person name="Miller A.N."/>
            <person name="Grigoriev I.V."/>
            <person name="Debuchy R."/>
            <person name="Gladieux P."/>
            <person name="Thoren M.H."/>
            <person name="Johannesson H."/>
        </authorList>
    </citation>
    <scope>NUCLEOTIDE SEQUENCE</scope>
    <source>
        <strain evidence="2">CBS 538.74</strain>
    </source>
</reference>
<feature type="compositionally biased region" description="Polar residues" evidence="1">
    <location>
        <begin position="244"/>
        <end position="258"/>
    </location>
</feature>
<protein>
    <submittedName>
        <fullName evidence="2">Uncharacterized protein</fullName>
    </submittedName>
</protein>